<feature type="region of interest" description="Disordered" evidence="8">
    <location>
        <begin position="1"/>
        <end position="49"/>
    </location>
</feature>
<feature type="compositionally biased region" description="Basic and acidic residues" evidence="8">
    <location>
        <begin position="1"/>
        <end position="12"/>
    </location>
</feature>
<feature type="binding site" evidence="7">
    <location>
        <position position="273"/>
    </location>
    <ligand>
        <name>3',5'-cyclic AMP</name>
        <dbReference type="ChEBI" id="CHEBI:58165"/>
        <label>2</label>
    </ligand>
</feature>
<dbReference type="InterPro" id="IPR018488">
    <property type="entry name" value="cNMP-bd_CS"/>
</dbReference>
<evidence type="ECO:0000256" key="6">
    <source>
        <dbReference type="ARBA" id="ARBA00023149"/>
    </source>
</evidence>
<dbReference type="GO" id="GO:0005829">
    <property type="term" value="C:cytosol"/>
    <property type="evidence" value="ECO:0007669"/>
    <property type="project" value="TreeGrafter"/>
</dbReference>
<dbReference type="OrthoDB" id="417078at2759"/>
<dbReference type="InterPro" id="IPR000595">
    <property type="entry name" value="cNMP-bd_dom"/>
</dbReference>
<dbReference type="Pfam" id="PF00027">
    <property type="entry name" value="cNMP_binding"/>
    <property type="match status" value="2"/>
</dbReference>
<feature type="binding site" evidence="7">
    <location>
        <position position="282"/>
    </location>
    <ligand>
        <name>3',5'-cyclic AMP</name>
        <dbReference type="ChEBI" id="CHEBI:58165"/>
        <label>2</label>
    </ligand>
</feature>
<feature type="compositionally biased region" description="Low complexity" evidence="8">
    <location>
        <begin position="31"/>
        <end position="42"/>
    </location>
</feature>
<dbReference type="InterPro" id="IPR018490">
    <property type="entry name" value="cNMP-bd_dom_sf"/>
</dbReference>
<dbReference type="PANTHER" id="PTHR11635:SF152">
    <property type="entry name" value="CAMP-DEPENDENT PROTEIN KINASE TYPE I REGULATORY SUBUNIT-RELATED"/>
    <property type="match status" value="1"/>
</dbReference>
<protein>
    <recommendedName>
        <fullName evidence="9">Cyclic nucleotide-binding domain-containing protein</fullName>
    </recommendedName>
</protein>
<evidence type="ECO:0000256" key="1">
    <source>
        <dbReference type="ARBA" id="ARBA00005753"/>
    </source>
</evidence>
<keyword evidence="6 7" id="KW-0114">cAMP</keyword>
<evidence type="ECO:0000256" key="2">
    <source>
        <dbReference type="ARBA" id="ARBA00022553"/>
    </source>
</evidence>
<evidence type="ECO:0000256" key="7">
    <source>
        <dbReference type="PIRSR" id="PIRSR000548-1"/>
    </source>
</evidence>
<dbReference type="GO" id="GO:0030552">
    <property type="term" value="F:cAMP binding"/>
    <property type="evidence" value="ECO:0007669"/>
    <property type="project" value="UniProtKB-KW"/>
</dbReference>
<accession>W4FQZ7</accession>
<proteinExistence type="inferred from homology"/>
<dbReference type="GeneID" id="20816511"/>
<keyword evidence="4" id="KW-0677">Repeat</keyword>
<feature type="domain" description="Cyclic nucleotide-binding" evidence="9">
    <location>
        <begin position="207"/>
        <end position="323"/>
    </location>
</feature>
<gene>
    <name evidence="10" type="ORF">H257_14515</name>
</gene>
<feature type="domain" description="Cyclic nucleotide-binding" evidence="9">
    <location>
        <begin position="85"/>
        <end position="204"/>
    </location>
</feature>
<dbReference type="VEuPathDB" id="FungiDB:H257_14515"/>
<dbReference type="RefSeq" id="XP_009840656.1">
    <property type="nucleotide sequence ID" value="XM_009842354.1"/>
</dbReference>
<evidence type="ECO:0000256" key="4">
    <source>
        <dbReference type="ARBA" id="ARBA00022737"/>
    </source>
</evidence>
<dbReference type="PROSITE" id="PS50042">
    <property type="entry name" value="CNMP_BINDING_3"/>
    <property type="match status" value="2"/>
</dbReference>
<name>W4FQZ7_APHAT</name>
<dbReference type="Gene3D" id="2.60.120.10">
    <property type="entry name" value="Jelly Rolls"/>
    <property type="match status" value="2"/>
</dbReference>
<feature type="binding site" evidence="7">
    <location>
        <position position="162"/>
    </location>
    <ligand>
        <name>3',5'-cyclic AMP</name>
        <dbReference type="ChEBI" id="CHEBI:58165"/>
        <label>1</label>
    </ligand>
</feature>
<dbReference type="PIRSF" id="PIRSF000548">
    <property type="entry name" value="PK_regulatory"/>
    <property type="match status" value="1"/>
</dbReference>
<dbReference type="PRINTS" id="PR00103">
    <property type="entry name" value="CAMPKINASE"/>
</dbReference>
<dbReference type="GO" id="GO:0034236">
    <property type="term" value="F:protein kinase A catalytic subunit binding"/>
    <property type="evidence" value="ECO:0007669"/>
    <property type="project" value="TreeGrafter"/>
</dbReference>
<dbReference type="EMBL" id="KI913171">
    <property type="protein sequence ID" value="ETV69917.1"/>
    <property type="molecule type" value="Genomic_DNA"/>
</dbReference>
<keyword evidence="5 7" id="KW-0547">Nucleotide-binding</keyword>
<dbReference type="InterPro" id="IPR012198">
    <property type="entry name" value="cAMP_dep_PK_reg_su"/>
</dbReference>
<feature type="binding site" evidence="7">
    <location>
        <position position="153"/>
    </location>
    <ligand>
        <name>3',5'-cyclic AMP</name>
        <dbReference type="ChEBI" id="CHEBI:58165"/>
        <label>1</label>
    </ligand>
</feature>
<evidence type="ECO:0000313" key="10">
    <source>
        <dbReference type="EMBL" id="ETV69917.1"/>
    </source>
</evidence>
<evidence type="ECO:0000259" key="9">
    <source>
        <dbReference type="PROSITE" id="PS50042"/>
    </source>
</evidence>
<dbReference type="PROSITE" id="PS00888">
    <property type="entry name" value="CNMP_BINDING_1"/>
    <property type="match status" value="1"/>
</dbReference>
<dbReference type="PROSITE" id="PS00889">
    <property type="entry name" value="CNMP_BINDING_2"/>
    <property type="match status" value="1"/>
</dbReference>
<dbReference type="STRING" id="112090.W4FQZ7"/>
<dbReference type="GO" id="GO:0004862">
    <property type="term" value="F:cAMP-dependent protein kinase inhibitor activity"/>
    <property type="evidence" value="ECO:0007669"/>
    <property type="project" value="TreeGrafter"/>
</dbReference>
<dbReference type="SUPFAM" id="SSF51206">
    <property type="entry name" value="cAMP-binding domain-like"/>
    <property type="match status" value="2"/>
</dbReference>
<dbReference type="PANTHER" id="PTHR11635">
    <property type="entry name" value="CAMP-DEPENDENT PROTEIN KINASE REGULATORY CHAIN"/>
    <property type="match status" value="1"/>
</dbReference>
<comment type="similarity">
    <text evidence="1">Belongs to the cAMP-dependent kinase regulatory chain family.</text>
</comment>
<organism evidence="10">
    <name type="scientific">Aphanomyces astaci</name>
    <name type="common">Crayfish plague agent</name>
    <dbReference type="NCBI Taxonomy" id="112090"/>
    <lineage>
        <taxon>Eukaryota</taxon>
        <taxon>Sar</taxon>
        <taxon>Stramenopiles</taxon>
        <taxon>Oomycota</taxon>
        <taxon>Saprolegniomycetes</taxon>
        <taxon>Saprolegniales</taxon>
        <taxon>Verrucalvaceae</taxon>
        <taxon>Aphanomyces</taxon>
    </lineage>
</organism>
<evidence type="ECO:0000256" key="5">
    <source>
        <dbReference type="ARBA" id="ARBA00022741"/>
    </source>
</evidence>
<dbReference type="AlphaFoldDB" id="W4FQZ7"/>
<evidence type="ECO:0000256" key="3">
    <source>
        <dbReference type="ARBA" id="ARBA00022566"/>
    </source>
</evidence>
<keyword evidence="3 7" id="KW-0116">cAMP-binding</keyword>
<dbReference type="InterPro" id="IPR014710">
    <property type="entry name" value="RmlC-like_jellyroll"/>
</dbReference>
<dbReference type="SMART" id="SM00100">
    <property type="entry name" value="cNMP"/>
    <property type="match status" value="2"/>
</dbReference>
<reference evidence="10" key="1">
    <citation type="submission" date="2013-12" db="EMBL/GenBank/DDBJ databases">
        <title>The Genome Sequence of Aphanomyces astaci APO3.</title>
        <authorList>
            <consortium name="The Broad Institute Genomics Platform"/>
            <person name="Russ C."/>
            <person name="Tyler B."/>
            <person name="van West P."/>
            <person name="Dieguez-Uribeondo J."/>
            <person name="Young S.K."/>
            <person name="Zeng Q."/>
            <person name="Gargeya S."/>
            <person name="Fitzgerald M."/>
            <person name="Abouelleil A."/>
            <person name="Alvarado L."/>
            <person name="Chapman S.B."/>
            <person name="Gainer-Dewar J."/>
            <person name="Goldberg J."/>
            <person name="Griggs A."/>
            <person name="Gujja S."/>
            <person name="Hansen M."/>
            <person name="Howarth C."/>
            <person name="Imamovic A."/>
            <person name="Ireland A."/>
            <person name="Larimer J."/>
            <person name="McCowan C."/>
            <person name="Murphy C."/>
            <person name="Pearson M."/>
            <person name="Poon T.W."/>
            <person name="Priest M."/>
            <person name="Roberts A."/>
            <person name="Saif S."/>
            <person name="Shea T."/>
            <person name="Sykes S."/>
            <person name="Wortman J."/>
            <person name="Nusbaum C."/>
            <person name="Birren B."/>
        </authorList>
    </citation>
    <scope>NUCLEOTIDE SEQUENCE [LARGE SCALE GENOMIC DNA]</scope>
    <source>
        <strain evidence="10">APO3</strain>
    </source>
</reference>
<dbReference type="GO" id="GO:0005952">
    <property type="term" value="C:cAMP-dependent protein kinase complex"/>
    <property type="evidence" value="ECO:0007669"/>
    <property type="project" value="InterPro"/>
</dbReference>
<dbReference type="CDD" id="cd00038">
    <property type="entry name" value="CAP_ED"/>
    <property type="match status" value="2"/>
</dbReference>
<evidence type="ECO:0000256" key="8">
    <source>
        <dbReference type="SAM" id="MobiDB-lite"/>
    </source>
</evidence>
<dbReference type="InterPro" id="IPR050503">
    <property type="entry name" value="cAMP-dep_PK_reg_su-like"/>
</dbReference>
<sequence>MPSIDRESKCGDDDMDVGNSSDHTSDDGSDSDSASRGPRGSRLTSRRHTVMATPLRLERGWVPPQYPKSASDRADIRRAIRHNCLFSNLDEQAMTVMVDAMQRFHFEHGEVLIHQGDEGDQFFVLASGAADVFIHGQRVGGVEADTTANFCGELALLYDSPRAATVKVTTPDVVAWGVDRVTFKKVLMDTTIKQRKLYEEFVDEVPILSELTKYERLTLVDALRPVFYEQGQPILEEGSQSNDFYIVSDGEVTCTKHGEEVSRRLGSGDYFGEIALLSDEVRQATVTAARDTTVLVVDRNTFKRLLGPLESRLATNVALYDQYVRQRK</sequence>
<keyword evidence="2" id="KW-0597">Phosphoprotein</keyword>